<dbReference type="InterPro" id="IPR000073">
    <property type="entry name" value="AB_hydrolase_1"/>
</dbReference>
<feature type="domain" description="AB hydrolase-1" evidence="1">
    <location>
        <begin position="12"/>
        <end position="140"/>
    </location>
</feature>
<sequence length="244" mass="26730">MYYETYGSGSTPLVLIHGGGSTIETSFGNLIPLLSKYGKIIAVELQAHGRTSDRDAAESFEQDANDVAALLKHLKIKQANILGFSNGGTTTMQIAIRHPEIVNKIVVISANYKRDGLLPGFFEGMQQATLDNMPKPLKTAFLKVTPDQKKLQNMFEKDKNRMLNFKDYADESLRSIAAKTLLIVAQHDVVTLEHSVQMAKLIPDAQLVVLPGTHGSFIGEICSTESGSKIPEATAILITDFLKR</sequence>
<dbReference type="EMBL" id="BAABAK010000015">
    <property type="protein sequence ID" value="GAA3972305.1"/>
    <property type="molecule type" value="Genomic_DNA"/>
</dbReference>
<evidence type="ECO:0000313" key="2">
    <source>
        <dbReference type="EMBL" id="GAA3972305.1"/>
    </source>
</evidence>
<keyword evidence="3" id="KW-1185">Reference proteome</keyword>
<name>A0ABP7PWR7_9SPHI</name>
<dbReference type="Pfam" id="PF00561">
    <property type="entry name" value="Abhydrolase_1"/>
    <property type="match status" value="1"/>
</dbReference>
<dbReference type="InterPro" id="IPR029058">
    <property type="entry name" value="AB_hydrolase_fold"/>
</dbReference>
<keyword evidence="2" id="KW-0378">Hydrolase</keyword>
<evidence type="ECO:0000259" key="1">
    <source>
        <dbReference type="Pfam" id="PF00561"/>
    </source>
</evidence>
<evidence type="ECO:0000313" key="3">
    <source>
        <dbReference type="Proteomes" id="UP001501081"/>
    </source>
</evidence>
<dbReference type="SUPFAM" id="SSF53474">
    <property type="entry name" value="alpha/beta-Hydrolases"/>
    <property type="match status" value="1"/>
</dbReference>
<gene>
    <name evidence="2" type="ORF">GCM10022246_25750</name>
</gene>
<dbReference type="Proteomes" id="UP001501081">
    <property type="component" value="Unassembled WGS sequence"/>
</dbReference>
<organism evidence="2 3">
    <name type="scientific">Pedobacter ginsengiterrae</name>
    <dbReference type="NCBI Taxonomy" id="871696"/>
    <lineage>
        <taxon>Bacteria</taxon>
        <taxon>Pseudomonadati</taxon>
        <taxon>Bacteroidota</taxon>
        <taxon>Sphingobacteriia</taxon>
        <taxon>Sphingobacteriales</taxon>
        <taxon>Sphingobacteriaceae</taxon>
        <taxon>Pedobacter</taxon>
    </lineage>
</organism>
<dbReference type="Gene3D" id="3.40.50.1820">
    <property type="entry name" value="alpha/beta hydrolase"/>
    <property type="match status" value="1"/>
</dbReference>
<dbReference type="PANTHER" id="PTHR46331">
    <property type="entry name" value="VALACYCLOVIR HYDROLASE"/>
    <property type="match status" value="1"/>
</dbReference>
<proteinExistence type="predicted"/>
<reference evidence="3" key="1">
    <citation type="journal article" date="2019" name="Int. J. Syst. Evol. Microbiol.">
        <title>The Global Catalogue of Microorganisms (GCM) 10K type strain sequencing project: providing services to taxonomists for standard genome sequencing and annotation.</title>
        <authorList>
            <consortium name="The Broad Institute Genomics Platform"/>
            <consortium name="The Broad Institute Genome Sequencing Center for Infectious Disease"/>
            <person name="Wu L."/>
            <person name="Ma J."/>
        </authorList>
    </citation>
    <scope>NUCLEOTIDE SEQUENCE [LARGE SCALE GENOMIC DNA]</scope>
    <source>
        <strain evidence="3">JCM 17338</strain>
    </source>
</reference>
<dbReference type="GO" id="GO:0016787">
    <property type="term" value="F:hydrolase activity"/>
    <property type="evidence" value="ECO:0007669"/>
    <property type="project" value="UniProtKB-KW"/>
</dbReference>
<dbReference type="PANTHER" id="PTHR46331:SF2">
    <property type="entry name" value="VALACYCLOVIR HYDROLASE"/>
    <property type="match status" value="1"/>
</dbReference>
<comment type="caution">
    <text evidence="2">The sequence shown here is derived from an EMBL/GenBank/DDBJ whole genome shotgun (WGS) entry which is preliminary data.</text>
</comment>
<accession>A0ABP7PWR7</accession>
<protein>
    <submittedName>
        <fullName evidence="2">Alpha/beta hydrolase</fullName>
    </submittedName>
</protein>